<sequence length="112" mass="12529">MLRDLGKNLDAKVKEHRANGLLILFILVVMTIPAIPPAWYSGWGHKPADGGMTYVRFYAGRQLRHVTLSSVNVWMTSLPDSTLKLADERTGRLIWSGTRAQFLAAIVDTVTY</sequence>
<protein>
    <submittedName>
        <fullName evidence="2">Uncharacterized protein</fullName>
    </submittedName>
</protein>
<name>A0A6M3Y177_9ZZZZ</name>
<dbReference type="AlphaFoldDB" id="A0A6M3Y177"/>
<proteinExistence type="predicted"/>
<evidence type="ECO:0000313" key="2">
    <source>
        <dbReference type="EMBL" id="QJI04015.1"/>
    </source>
</evidence>
<dbReference type="EMBL" id="MT145140">
    <property type="protein sequence ID" value="QJI04015.1"/>
    <property type="molecule type" value="Genomic_DNA"/>
</dbReference>
<reference evidence="2" key="1">
    <citation type="submission" date="2020-03" db="EMBL/GenBank/DDBJ databases">
        <title>The deep terrestrial virosphere.</title>
        <authorList>
            <person name="Holmfeldt K."/>
            <person name="Nilsson E."/>
            <person name="Simone D."/>
            <person name="Lopez-Fernandez M."/>
            <person name="Wu X."/>
            <person name="de Brujin I."/>
            <person name="Lundin D."/>
            <person name="Andersson A."/>
            <person name="Bertilsson S."/>
            <person name="Dopson M."/>
        </authorList>
    </citation>
    <scope>NUCLEOTIDE SEQUENCE</scope>
    <source>
        <strain evidence="2">TM448B05850</strain>
    </source>
</reference>
<feature type="transmembrane region" description="Helical" evidence="1">
    <location>
        <begin position="21"/>
        <end position="40"/>
    </location>
</feature>
<organism evidence="2">
    <name type="scientific">viral metagenome</name>
    <dbReference type="NCBI Taxonomy" id="1070528"/>
    <lineage>
        <taxon>unclassified sequences</taxon>
        <taxon>metagenomes</taxon>
        <taxon>organismal metagenomes</taxon>
    </lineage>
</organism>
<keyword evidence="1" id="KW-0812">Transmembrane</keyword>
<accession>A0A6M3Y177</accession>
<gene>
    <name evidence="2" type="ORF">TM448B05850_0004</name>
</gene>
<keyword evidence="1" id="KW-0472">Membrane</keyword>
<evidence type="ECO:0000256" key="1">
    <source>
        <dbReference type="SAM" id="Phobius"/>
    </source>
</evidence>
<keyword evidence="1" id="KW-1133">Transmembrane helix</keyword>